<reference evidence="1" key="1">
    <citation type="submission" date="2021-08" db="EMBL/GenBank/DDBJ databases">
        <title>WGS assembly of Ceratopteris richardii.</title>
        <authorList>
            <person name="Marchant D.B."/>
            <person name="Chen G."/>
            <person name="Jenkins J."/>
            <person name="Shu S."/>
            <person name="Leebens-Mack J."/>
            <person name="Grimwood J."/>
            <person name="Schmutz J."/>
            <person name="Soltis P."/>
            <person name="Soltis D."/>
            <person name="Chen Z.-H."/>
        </authorList>
    </citation>
    <scope>NUCLEOTIDE SEQUENCE</scope>
    <source>
        <strain evidence="1">Whitten #5841</strain>
        <tissue evidence="1">Leaf</tissue>
    </source>
</reference>
<dbReference type="EMBL" id="CM035421">
    <property type="protein sequence ID" value="KAH7388212.1"/>
    <property type="molecule type" value="Genomic_DNA"/>
</dbReference>
<name>A0A8T2T0Z5_CERRI</name>
<organism evidence="1 2">
    <name type="scientific">Ceratopteris richardii</name>
    <name type="common">Triangle waterfern</name>
    <dbReference type="NCBI Taxonomy" id="49495"/>
    <lineage>
        <taxon>Eukaryota</taxon>
        <taxon>Viridiplantae</taxon>
        <taxon>Streptophyta</taxon>
        <taxon>Embryophyta</taxon>
        <taxon>Tracheophyta</taxon>
        <taxon>Polypodiopsida</taxon>
        <taxon>Polypodiidae</taxon>
        <taxon>Polypodiales</taxon>
        <taxon>Pteridineae</taxon>
        <taxon>Pteridaceae</taxon>
        <taxon>Parkerioideae</taxon>
        <taxon>Ceratopteris</taxon>
    </lineage>
</organism>
<gene>
    <name evidence="1" type="ORF">KP509_16G064500</name>
</gene>
<comment type="caution">
    <text evidence="1">The sequence shown here is derived from an EMBL/GenBank/DDBJ whole genome shotgun (WGS) entry which is preliminary data.</text>
</comment>
<keyword evidence="2" id="KW-1185">Reference proteome</keyword>
<protein>
    <submittedName>
        <fullName evidence="1">Uncharacterized protein</fullName>
    </submittedName>
</protein>
<accession>A0A8T2T0Z5</accession>
<evidence type="ECO:0000313" key="1">
    <source>
        <dbReference type="EMBL" id="KAH7388212.1"/>
    </source>
</evidence>
<proteinExistence type="predicted"/>
<sequence>MGPLQYCLSIQVLQNVNTGTSLLARALIFVLQPLICLAWCNNLLLSIYSSSSVSYVIFSIQRILLSSTELRAALCWQSKKQERVTLSSTKLNMS</sequence>
<evidence type="ECO:0000313" key="2">
    <source>
        <dbReference type="Proteomes" id="UP000825935"/>
    </source>
</evidence>
<dbReference type="AlphaFoldDB" id="A0A8T2T0Z5"/>
<dbReference type="Proteomes" id="UP000825935">
    <property type="component" value="Chromosome 16"/>
</dbReference>